<dbReference type="InterPro" id="IPR014729">
    <property type="entry name" value="Rossmann-like_a/b/a_fold"/>
</dbReference>
<accession>A0AAC9LPG9</accession>
<dbReference type="RefSeq" id="WP_076733403.1">
    <property type="nucleotide sequence ID" value="NZ_CP019352.1"/>
</dbReference>
<evidence type="ECO:0000256" key="1">
    <source>
        <dbReference type="ARBA" id="ARBA00008791"/>
    </source>
</evidence>
<dbReference type="Pfam" id="PF00582">
    <property type="entry name" value="Usp"/>
    <property type="match status" value="1"/>
</dbReference>
<sequence>MIKIIIPTDFSETSKNAIYYALELMKYEKCDFTIVHAYATEVYNNTEELSRDYFEKYRDKIKQEADSKLQKIITQMLEKSPNPRHNYKSISIFNSIVESVNDLIKKEEADLVVIGTKGKTNNVNNAFGSNTINLIKYVNCPILSVPLSYKDMHPKHILFPTDYNIPFNKRAFKLVSNIAKNYVCKIHFLYVSTLKKMSYRQEDNKAFLSYCFKDNFIDFFQLPEIDVVKTIEKTIETKNIDLLVMINHRQSYLENMLKNSKIENLELNIKIPFLVLQN</sequence>
<dbReference type="EMBL" id="CP019352">
    <property type="protein sequence ID" value="APY00497.1"/>
    <property type="molecule type" value="Genomic_DNA"/>
</dbReference>
<keyword evidence="4" id="KW-1185">Reference proteome</keyword>
<dbReference type="SUPFAM" id="SSF52402">
    <property type="entry name" value="Adenine nucleotide alpha hydrolases-like"/>
    <property type="match status" value="2"/>
</dbReference>
<dbReference type="PANTHER" id="PTHR46268:SF6">
    <property type="entry name" value="UNIVERSAL STRESS PROTEIN UP12"/>
    <property type="match status" value="1"/>
</dbReference>
<dbReference type="InterPro" id="IPR006015">
    <property type="entry name" value="Universal_stress_UspA"/>
</dbReference>
<proteinExistence type="inferred from homology"/>
<protein>
    <submittedName>
        <fullName evidence="3">Universal stress protein</fullName>
    </submittedName>
</protein>
<dbReference type="AlphaFoldDB" id="A0AAC9LPG9"/>
<evidence type="ECO:0000313" key="4">
    <source>
        <dbReference type="Proteomes" id="UP000187506"/>
    </source>
</evidence>
<organism evidence="3 4">
    <name type="scientific">Lacinutrix venerupis</name>
    <dbReference type="NCBI Taxonomy" id="1486034"/>
    <lineage>
        <taxon>Bacteria</taxon>
        <taxon>Pseudomonadati</taxon>
        <taxon>Bacteroidota</taxon>
        <taxon>Flavobacteriia</taxon>
        <taxon>Flavobacteriales</taxon>
        <taxon>Flavobacteriaceae</taxon>
        <taxon>Lacinutrix</taxon>
    </lineage>
</organism>
<dbReference type="CDD" id="cd00293">
    <property type="entry name" value="USP-like"/>
    <property type="match status" value="1"/>
</dbReference>
<gene>
    <name evidence="3" type="ORF">BWR22_09260</name>
</gene>
<feature type="domain" description="UspA" evidence="2">
    <location>
        <begin position="3"/>
        <end position="146"/>
    </location>
</feature>
<dbReference type="KEGG" id="lvn:BWR22_09260"/>
<dbReference type="PANTHER" id="PTHR46268">
    <property type="entry name" value="STRESS RESPONSE PROTEIN NHAX"/>
    <property type="match status" value="1"/>
</dbReference>
<name>A0AAC9LPG9_9FLAO</name>
<evidence type="ECO:0000259" key="2">
    <source>
        <dbReference type="Pfam" id="PF00582"/>
    </source>
</evidence>
<reference evidence="3 4" key="1">
    <citation type="submission" date="2017-01" db="EMBL/GenBank/DDBJ databases">
        <title>Complete genome of Lacinutrix venerupis DOK2-8 isolated from seawater in Dokdo.</title>
        <authorList>
            <person name="Chi W.-J."/>
            <person name="Kim J.H."/>
        </authorList>
    </citation>
    <scope>NUCLEOTIDE SEQUENCE [LARGE SCALE GENOMIC DNA]</scope>
    <source>
        <strain evidence="3 4">DOK2-8</strain>
    </source>
</reference>
<evidence type="ECO:0000313" key="3">
    <source>
        <dbReference type="EMBL" id="APY00497.1"/>
    </source>
</evidence>
<dbReference type="Proteomes" id="UP000187506">
    <property type="component" value="Chromosome"/>
</dbReference>
<dbReference type="PRINTS" id="PR01438">
    <property type="entry name" value="UNVRSLSTRESS"/>
</dbReference>
<dbReference type="InterPro" id="IPR006016">
    <property type="entry name" value="UspA"/>
</dbReference>
<dbReference type="Gene3D" id="3.40.50.620">
    <property type="entry name" value="HUPs"/>
    <property type="match status" value="2"/>
</dbReference>
<comment type="similarity">
    <text evidence="1">Belongs to the universal stress protein A family.</text>
</comment>